<reference evidence="2 3" key="1">
    <citation type="journal article" date="2019" name="Genome Biol. Evol.">
        <title>Whole-Genome Sequencing of the Giant Devil Catfish, Bagarius yarrelli.</title>
        <authorList>
            <person name="Jiang W."/>
            <person name="Lv Y."/>
            <person name="Cheng L."/>
            <person name="Yang K."/>
            <person name="Chao B."/>
            <person name="Wang X."/>
            <person name="Li Y."/>
            <person name="Pan X."/>
            <person name="You X."/>
            <person name="Zhang Y."/>
            <person name="Yang J."/>
            <person name="Li J."/>
            <person name="Zhang X."/>
            <person name="Liu S."/>
            <person name="Sun C."/>
            <person name="Yang J."/>
            <person name="Shi Q."/>
        </authorList>
    </citation>
    <scope>NUCLEOTIDE SEQUENCE [LARGE SCALE GENOMIC DNA]</scope>
    <source>
        <strain evidence="2">JWS20170419001</strain>
        <tissue evidence="2">Muscle</tissue>
    </source>
</reference>
<dbReference type="EMBL" id="VCAZ01000008">
    <property type="protein sequence ID" value="TSK28153.1"/>
    <property type="molecule type" value="Genomic_DNA"/>
</dbReference>
<dbReference type="Proteomes" id="UP000319801">
    <property type="component" value="Unassembled WGS sequence"/>
</dbReference>
<proteinExistence type="predicted"/>
<evidence type="ECO:0000313" key="2">
    <source>
        <dbReference type="EMBL" id="TSK28153.1"/>
    </source>
</evidence>
<accession>A0A556TNR0</accession>
<sequence>MPVQIPDDADFASFKGQCESHEGWTQRYNKAGVTVWCREEETKTVQKLKASAAQGLLGNPHALHCGVTNLLHMLYSQILYTVVRKTMSIVCKDVSAETLYDVLHDTSYRKKWDTNMIDTFDIARLTVNADVGYYSWKCPSPLKNRDFVTMRSWLPLGNDYLIINYSVKHPAMRKIYKACLKYPEWKRKHDPNLKPWMFPEQNTLPCMSVSELSIQRADSLENIDESGLNEDKIQHHSDDEET</sequence>
<dbReference type="GO" id="GO:0005737">
    <property type="term" value="C:cytoplasm"/>
    <property type="evidence" value="ECO:0007669"/>
    <property type="project" value="UniProtKB-ARBA"/>
</dbReference>
<comment type="caution">
    <text evidence="2">The sequence shown here is derived from an EMBL/GenBank/DDBJ whole genome shotgun (WGS) entry which is preliminary data.</text>
</comment>
<feature type="domain" description="START" evidence="1">
    <location>
        <begin position="85"/>
        <end position="170"/>
    </location>
</feature>
<dbReference type="PANTHER" id="PTHR19308">
    <property type="entry name" value="PHOSPHATIDYLCHOLINE TRANSFER PROTEIN"/>
    <property type="match status" value="1"/>
</dbReference>
<dbReference type="OrthoDB" id="5403181at2759"/>
<dbReference type="Pfam" id="PF01852">
    <property type="entry name" value="START"/>
    <property type="match status" value="1"/>
</dbReference>
<dbReference type="AlphaFoldDB" id="A0A556TNR0"/>
<keyword evidence="3" id="KW-1185">Reference proteome</keyword>
<dbReference type="PANTHER" id="PTHR19308:SF2">
    <property type="entry name" value="START DOMAIN-CONTAINING PROTEIN"/>
    <property type="match status" value="1"/>
</dbReference>
<dbReference type="InterPro" id="IPR051213">
    <property type="entry name" value="START_lipid_transfer"/>
</dbReference>
<evidence type="ECO:0000259" key="1">
    <source>
        <dbReference type="PROSITE" id="PS50848"/>
    </source>
</evidence>
<protein>
    <submittedName>
        <fullName evidence="2">START domain-containing protein 10</fullName>
    </submittedName>
</protein>
<gene>
    <name evidence="2" type="ORF">Baya_2340</name>
</gene>
<organism evidence="2 3">
    <name type="scientific">Bagarius yarrelli</name>
    <name type="common">Goonch</name>
    <name type="synonym">Bagrus yarrelli</name>
    <dbReference type="NCBI Taxonomy" id="175774"/>
    <lineage>
        <taxon>Eukaryota</taxon>
        <taxon>Metazoa</taxon>
        <taxon>Chordata</taxon>
        <taxon>Craniata</taxon>
        <taxon>Vertebrata</taxon>
        <taxon>Euteleostomi</taxon>
        <taxon>Actinopterygii</taxon>
        <taxon>Neopterygii</taxon>
        <taxon>Teleostei</taxon>
        <taxon>Ostariophysi</taxon>
        <taxon>Siluriformes</taxon>
        <taxon>Sisoridae</taxon>
        <taxon>Sisorinae</taxon>
        <taxon>Bagarius</taxon>
    </lineage>
</organism>
<dbReference type="SUPFAM" id="SSF55961">
    <property type="entry name" value="Bet v1-like"/>
    <property type="match status" value="1"/>
</dbReference>
<evidence type="ECO:0000313" key="3">
    <source>
        <dbReference type="Proteomes" id="UP000319801"/>
    </source>
</evidence>
<dbReference type="Gene3D" id="3.30.530.20">
    <property type="match status" value="1"/>
</dbReference>
<dbReference type="InterPro" id="IPR023393">
    <property type="entry name" value="START-like_dom_sf"/>
</dbReference>
<name>A0A556TNR0_BAGYA</name>
<dbReference type="GO" id="GO:0008289">
    <property type="term" value="F:lipid binding"/>
    <property type="evidence" value="ECO:0007669"/>
    <property type="project" value="InterPro"/>
</dbReference>
<dbReference type="PROSITE" id="PS50848">
    <property type="entry name" value="START"/>
    <property type="match status" value="1"/>
</dbReference>
<dbReference type="InterPro" id="IPR002913">
    <property type="entry name" value="START_lipid-bd_dom"/>
</dbReference>